<reference evidence="1" key="3">
    <citation type="submission" date="2015-03" db="EMBL/GenBank/DDBJ databases">
        <title>Long non-coding RNA discovery across the genus Anopheles reveals conserved secondary structures within and beyond the Gambiae complex.</title>
        <authorList>
            <person name="Jenkins A."/>
            <person name="Waterhouse R."/>
            <person name="Muskavitch M."/>
        </authorList>
    </citation>
    <scope>NUCLEOTIDE SEQUENCE</scope>
    <source>
        <tissue evidence="1">Whole body</tissue>
    </source>
</reference>
<proteinExistence type="predicted"/>
<organism evidence="1">
    <name type="scientific">Anopheles gambiae</name>
    <name type="common">African malaria mosquito</name>
    <dbReference type="NCBI Taxonomy" id="7165"/>
    <lineage>
        <taxon>Eukaryota</taxon>
        <taxon>Metazoa</taxon>
        <taxon>Ecdysozoa</taxon>
        <taxon>Arthropoda</taxon>
        <taxon>Hexapoda</taxon>
        <taxon>Insecta</taxon>
        <taxon>Pterygota</taxon>
        <taxon>Neoptera</taxon>
        <taxon>Endopterygota</taxon>
        <taxon>Diptera</taxon>
        <taxon>Nematocera</taxon>
        <taxon>Culicoidea</taxon>
        <taxon>Culicidae</taxon>
        <taxon>Anophelinae</taxon>
        <taxon>Anopheles</taxon>
    </lineage>
</organism>
<dbReference type="PANTHER" id="PTHR33198">
    <property type="entry name" value="ANK_REP_REGION DOMAIN-CONTAINING PROTEIN-RELATED"/>
    <property type="match status" value="1"/>
</dbReference>
<protein>
    <recommendedName>
        <fullName evidence="4">Retrotransposon gag domain-containing protein</fullName>
    </recommendedName>
</protein>
<name>A0A0E3W2B5_ANOGA</name>
<dbReference type="EnsemblMetazoa" id="AGAP028531-RA">
    <property type="protein sequence ID" value="AGAP028531-PA"/>
    <property type="gene ID" value="AGAP028531"/>
</dbReference>
<evidence type="ECO:0008006" key="4">
    <source>
        <dbReference type="Google" id="ProtNLM"/>
    </source>
</evidence>
<reference evidence="2 3" key="1">
    <citation type="journal article" date="2002" name="Science">
        <title>The genome sequence of the malaria mosquito Anopheles gambiae.</title>
        <authorList>
            <person name="Holt R.A."/>
            <person name="Subramanian G.M."/>
            <person name="Halpern A."/>
            <person name="Sutton G.G."/>
            <person name="Charlab R."/>
            <person name="Nusskern D.R."/>
            <person name="Wincker P."/>
            <person name="Clark A.G."/>
            <person name="Ribeiro J.M."/>
            <person name="Wides R."/>
            <person name="Salzberg S.L."/>
            <person name="Loftus B."/>
            <person name="Yandell M."/>
            <person name="Majoros W.H."/>
            <person name="Rusch D.B."/>
            <person name="Lai Z."/>
            <person name="Kraft C.L."/>
            <person name="Abril J.F."/>
            <person name="Anthouard V."/>
            <person name="Arensburger P."/>
            <person name="Atkinson P.W."/>
            <person name="Baden H."/>
            <person name="de Berardinis V."/>
            <person name="Baldwin D."/>
            <person name="Benes V."/>
            <person name="Biedler J."/>
            <person name="Blass C."/>
            <person name="Bolanos R."/>
            <person name="Boscus D."/>
            <person name="Barnstead M."/>
            <person name="Cai S."/>
            <person name="Center A."/>
            <person name="Chaturverdi K."/>
            <person name="Christophides G.K."/>
            <person name="Chrystal M.A."/>
            <person name="Clamp M."/>
            <person name="Cravchik A."/>
            <person name="Curwen V."/>
            <person name="Dana A."/>
            <person name="Delcher A."/>
            <person name="Dew I."/>
            <person name="Evans C.A."/>
            <person name="Flanigan M."/>
            <person name="Grundschober-Freimoser A."/>
            <person name="Friedli L."/>
            <person name="Gu Z."/>
            <person name="Guan P."/>
            <person name="Guigo R."/>
            <person name="Hillenmeyer M.E."/>
            <person name="Hladun S.L."/>
            <person name="Hogan J.R."/>
            <person name="Hong Y.S."/>
            <person name="Hoover J."/>
            <person name="Jaillon O."/>
            <person name="Ke Z."/>
            <person name="Kodira C."/>
            <person name="Kokoza E."/>
            <person name="Koutsos A."/>
            <person name="Letunic I."/>
            <person name="Levitsky A."/>
            <person name="Liang Y."/>
            <person name="Lin J.J."/>
            <person name="Lobo N.F."/>
            <person name="Lopez J.R."/>
            <person name="Malek J.A."/>
            <person name="McIntosh T.C."/>
            <person name="Meister S."/>
            <person name="Miller J."/>
            <person name="Mobarry C."/>
            <person name="Mongin E."/>
            <person name="Murphy S.D."/>
            <person name="O'Brochta D.A."/>
            <person name="Pfannkoch C."/>
            <person name="Qi R."/>
            <person name="Regier M.A."/>
            <person name="Remington K."/>
            <person name="Shao H."/>
            <person name="Sharakhova M.V."/>
            <person name="Sitter C.D."/>
            <person name="Shetty J."/>
            <person name="Smith T.J."/>
            <person name="Strong R."/>
            <person name="Sun J."/>
            <person name="Thomasova D."/>
            <person name="Ton L.Q."/>
            <person name="Topalis P."/>
            <person name="Tu Z."/>
            <person name="Unger M.F."/>
            <person name="Walenz B."/>
            <person name="Wang A."/>
            <person name="Wang J."/>
            <person name="Wang M."/>
            <person name="Wang X."/>
            <person name="Woodford K.J."/>
            <person name="Wortman J.R."/>
            <person name="Wu M."/>
            <person name="Yao A."/>
            <person name="Zdobnov E.M."/>
            <person name="Zhang H."/>
            <person name="Zhao Q."/>
            <person name="Zhao S."/>
            <person name="Zhu S.C."/>
            <person name="Zhimulev I."/>
            <person name="Coluzzi M."/>
            <person name="della Torre A."/>
            <person name="Roth C.W."/>
            <person name="Louis C."/>
            <person name="Kalush F."/>
            <person name="Mural R.J."/>
            <person name="Myers E.W."/>
            <person name="Adams M.D."/>
            <person name="Smith H.O."/>
            <person name="Broder S."/>
            <person name="Gardner M.J."/>
            <person name="Fraser C.M."/>
            <person name="Birney E."/>
            <person name="Bork P."/>
            <person name="Brey P.T."/>
            <person name="Venter J.C."/>
            <person name="Weissenbach J."/>
            <person name="Kafatos F.C."/>
            <person name="Collins F.H."/>
            <person name="Hoffman S.L."/>
        </authorList>
    </citation>
    <scope>NUCLEOTIDE SEQUENCE [LARGE SCALE GENOMIC DNA]</scope>
    <source>
        <strain evidence="2 3">PEST</strain>
    </source>
</reference>
<evidence type="ECO:0000313" key="3">
    <source>
        <dbReference type="Proteomes" id="UP000007062"/>
    </source>
</evidence>
<dbReference type="EMBL" id="AAAB01008986">
    <property type="status" value="NOT_ANNOTATED_CDS"/>
    <property type="molecule type" value="Genomic_DNA"/>
</dbReference>
<dbReference type="VEuPathDB" id="VectorBase:AGAP028531"/>
<sequence length="167" mass="18813">MAKPILGNLEPYSLGDSINNYLARLDAYFELNGIGDDKKTAHLLLVGGATLYELASKLCSPKSPNSLAYDRLAHLLRGHLEPVVNVVVERYKFRNLFQQRDEPIGQYIVKLRTAALSCDFNSFLEDALRDQLVVGVADQELRNRLLLEPFLDYMSACIIAQAWDVLK</sequence>
<evidence type="ECO:0000313" key="1">
    <source>
        <dbReference type="EMBL" id="CFW94525.1"/>
    </source>
</evidence>
<accession>A0A0E3W2B5</accession>
<reference evidence="2" key="4">
    <citation type="submission" date="2021-01" db="UniProtKB">
        <authorList>
            <consortium name="EnsemblMetazoa"/>
        </authorList>
    </citation>
    <scope>IDENTIFICATION</scope>
    <source>
        <strain evidence="2">PEST</strain>
    </source>
</reference>
<dbReference type="OMA" id="DSICHAC"/>
<dbReference type="EMBL" id="HACL01000231">
    <property type="protein sequence ID" value="CFW94525.1"/>
    <property type="molecule type" value="Transcribed_RNA"/>
</dbReference>
<dbReference type="VEuPathDB" id="VectorBase:AGAMI1_007009"/>
<keyword evidence="3" id="KW-1185">Reference proteome</keyword>
<dbReference type="Proteomes" id="UP000007062">
    <property type="component" value="Chromosome 3L"/>
</dbReference>
<evidence type="ECO:0000313" key="2">
    <source>
        <dbReference type="EnsemblMetazoa" id="AGAP028531-PA"/>
    </source>
</evidence>
<reference evidence="2" key="2">
    <citation type="journal article" date="2004" name="Trends Parasitol.">
        <title>The Anopheles gambiae genome: an update.</title>
        <authorList>
            <person name="Mongin E."/>
            <person name="Louis C."/>
            <person name="Holt R.A."/>
            <person name="Birney E."/>
            <person name="Collins F.H."/>
        </authorList>
    </citation>
    <scope>NUCLEOTIDE SEQUENCE [LARGE SCALE GENOMIC DNA]</scope>
    <source>
        <strain evidence="2">PEST</strain>
    </source>
</reference>
<dbReference type="AlphaFoldDB" id="A0A0E3W2B5"/>